<dbReference type="EMBL" id="CAKE01000001">
    <property type="protein sequence ID" value="CCI80874.1"/>
    <property type="molecule type" value="Genomic_DNA"/>
</dbReference>
<dbReference type="SUPFAM" id="SSF47413">
    <property type="entry name" value="lambda repressor-like DNA-binding domains"/>
    <property type="match status" value="1"/>
</dbReference>
<keyword evidence="3" id="KW-1185">Reference proteome</keyword>
<dbReference type="InterPro" id="IPR001387">
    <property type="entry name" value="Cro/C1-type_HTH"/>
</dbReference>
<dbReference type="Pfam" id="PF21259">
    <property type="entry name" value="Rgg_C"/>
    <property type="match status" value="1"/>
</dbReference>
<dbReference type="Gene3D" id="1.25.40.10">
    <property type="entry name" value="Tetratricopeptide repeat domain"/>
    <property type="match status" value="1"/>
</dbReference>
<dbReference type="PANTHER" id="PTHR37038">
    <property type="entry name" value="TRANSCRIPTIONAL REGULATOR-RELATED"/>
    <property type="match status" value="1"/>
</dbReference>
<evidence type="ECO:0000313" key="3">
    <source>
        <dbReference type="Proteomes" id="UP000009320"/>
    </source>
</evidence>
<dbReference type="InterPro" id="IPR011990">
    <property type="entry name" value="TPR-like_helical_dom_sf"/>
</dbReference>
<organism evidence="2 3">
    <name type="scientific">Lactobacillus hominis DSM 23910 = CRBIP 24.179</name>
    <dbReference type="NCBI Taxonomy" id="1423758"/>
    <lineage>
        <taxon>Bacteria</taxon>
        <taxon>Bacillati</taxon>
        <taxon>Bacillota</taxon>
        <taxon>Bacilli</taxon>
        <taxon>Lactobacillales</taxon>
        <taxon>Lactobacillaceae</taxon>
        <taxon>Lactobacillus</taxon>
    </lineage>
</organism>
<dbReference type="Proteomes" id="UP000009320">
    <property type="component" value="Unassembled WGS sequence"/>
</dbReference>
<feature type="domain" description="HTH cro/C1-type" evidence="1">
    <location>
        <begin position="8"/>
        <end position="61"/>
    </location>
</feature>
<dbReference type="eggNOG" id="ENOG5030ACF">
    <property type="taxonomic scope" value="Bacteria"/>
</dbReference>
<evidence type="ECO:0000313" key="2">
    <source>
        <dbReference type="EMBL" id="CCI80874.1"/>
    </source>
</evidence>
<dbReference type="InterPro" id="IPR053163">
    <property type="entry name" value="HTH-type_regulator_Rgg"/>
</dbReference>
<dbReference type="InterPro" id="IPR010057">
    <property type="entry name" value="Transcription_activator_Rgg_C"/>
</dbReference>
<name>I7L8R6_9LACO</name>
<comment type="caution">
    <text evidence="2">The sequence shown here is derived from an EMBL/GenBank/DDBJ whole genome shotgun (WGS) entry which is preliminary data.</text>
</comment>
<proteinExistence type="predicted"/>
<dbReference type="GO" id="GO:0003677">
    <property type="term" value="F:DNA binding"/>
    <property type="evidence" value="ECO:0007669"/>
    <property type="project" value="InterPro"/>
</dbReference>
<protein>
    <recommendedName>
        <fullName evidence="1">HTH cro/C1-type domain-containing protein</fullName>
    </recommendedName>
</protein>
<evidence type="ECO:0000259" key="1">
    <source>
        <dbReference type="PROSITE" id="PS50943"/>
    </source>
</evidence>
<gene>
    <name evidence="2" type="ORF">BN55_02915</name>
</gene>
<reference evidence="2 3" key="1">
    <citation type="submission" date="2012-06" db="EMBL/GenBank/DDBJ databases">
        <title>Draft Genome Sequence of Lactobacillus hominis Strain CRBIP 24.179T, isolated from human intestine.</title>
        <authorList>
            <person name="Cousin S."/>
            <person name="Ma L."/>
            <person name="Bizet C."/>
            <person name="Loux V."/>
            <person name="Bouchier C."/>
            <person name="Clermont D."/>
            <person name="Creno S."/>
        </authorList>
    </citation>
    <scope>NUCLEOTIDE SEQUENCE [LARGE SCALE GENOMIC DNA]</scope>
    <source>
        <strain evidence="3">CRBIP 24.179T</strain>
    </source>
</reference>
<sequence>MLTIGDYLKHKRKDMHLSRKAFAQGIVDSSYLARVEKNKNEIRAITFIELLNKNGISLGDFLDNIDMLHFQNYLYQIKVREAYIAGDLDTLIKLSKNPVTSNIMRIVVNWLIAILTDQIDTFPEKNKVIIKNFLLEVEYWDDDVLWIIANCLGMYDLDQVNGIINRILGSYTDFAEYNDYKIKLLAEIAVNYLELSIKEDSYSIKQAKVANYIDHLPACSSIFYEKLKAKYIMQTHQLPKINGSISFILESI</sequence>
<dbReference type="STRING" id="1423758.FC41_GL000361"/>
<dbReference type="AlphaFoldDB" id="I7L8R6"/>
<accession>I7L8R6</accession>
<dbReference type="PROSITE" id="PS50943">
    <property type="entry name" value="HTH_CROC1"/>
    <property type="match status" value="1"/>
</dbReference>
<dbReference type="SMART" id="SM00530">
    <property type="entry name" value="HTH_XRE"/>
    <property type="match status" value="1"/>
</dbReference>
<dbReference type="InterPro" id="IPR010982">
    <property type="entry name" value="Lambda_DNA-bd_dom_sf"/>
</dbReference>